<keyword evidence="2" id="KW-0238">DNA-binding</keyword>
<dbReference type="PROSITE" id="PS51118">
    <property type="entry name" value="HTH_HXLR"/>
    <property type="match status" value="1"/>
</dbReference>
<evidence type="ECO:0000256" key="3">
    <source>
        <dbReference type="ARBA" id="ARBA00023163"/>
    </source>
</evidence>
<dbReference type="InterPro" id="IPR036388">
    <property type="entry name" value="WH-like_DNA-bd_sf"/>
</dbReference>
<reference evidence="5" key="1">
    <citation type="submission" date="2021-03" db="EMBL/GenBank/DDBJ databases">
        <title>Whole genome shotgun sequence of Actinoplanes auranticolor NBRC 12245.</title>
        <authorList>
            <person name="Komaki H."/>
            <person name="Tamura T."/>
        </authorList>
    </citation>
    <scope>NUCLEOTIDE SEQUENCE</scope>
    <source>
        <strain evidence="5">NBRC 12245</strain>
    </source>
</reference>
<organism evidence="5 6">
    <name type="scientific">Actinoplanes auranticolor</name>
    <dbReference type="NCBI Taxonomy" id="47988"/>
    <lineage>
        <taxon>Bacteria</taxon>
        <taxon>Bacillati</taxon>
        <taxon>Actinomycetota</taxon>
        <taxon>Actinomycetes</taxon>
        <taxon>Micromonosporales</taxon>
        <taxon>Micromonosporaceae</taxon>
        <taxon>Actinoplanes</taxon>
    </lineage>
</organism>
<feature type="domain" description="HTH hxlR-type" evidence="4">
    <location>
        <begin position="25"/>
        <end position="128"/>
    </location>
</feature>
<dbReference type="Pfam" id="PF01638">
    <property type="entry name" value="HxlR"/>
    <property type="match status" value="1"/>
</dbReference>
<dbReference type="GO" id="GO:0003677">
    <property type="term" value="F:DNA binding"/>
    <property type="evidence" value="ECO:0007669"/>
    <property type="project" value="UniProtKB-KW"/>
</dbReference>
<dbReference type="PANTHER" id="PTHR33204">
    <property type="entry name" value="TRANSCRIPTIONAL REGULATOR, MARR FAMILY"/>
    <property type="match status" value="1"/>
</dbReference>
<gene>
    <name evidence="5" type="ORF">Aau02nite_79650</name>
</gene>
<evidence type="ECO:0000256" key="2">
    <source>
        <dbReference type="ARBA" id="ARBA00023125"/>
    </source>
</evidence>
<protein>
    <submittedName>
        <fullName evidence="5">Transcriptional regulator</fullName>
    </submittedName>
</protein>
<comment type="caution">
    <text evidence="5">The sequence shown here is derived from an EMBL/GenBank/DDBJ whole genome shotgun (WGS) entry which is preliminary data.</text>
</comment>
<dbReference type="SUPFAM" id="SSF46785">
    <property type="entry name" value="Winged helix' DNA-binding domain"/>
    <property type="match status" value="1"/>
</dbReference>
<dbReference type="InterPro" id="IPR002577">
    <property type="entry name" value="HTH_HxlR"/>
</dbReference>
<proteinExistence type="predicted"/>
<evidence type="ECO:0000259" key="4">
    <source>
        <dbReference type="PROSITE" id="PS51118"/>
    </source>
</evidence>
<keyword evidence="3" id="KW-0804">Transcription</keyword>
<dbReference type="Gene3D" id="1.10.10.10">
    <property type="entry name" value="Winged helix-like DNA-binding domain superfamily/Winged helix DNA-binding domain"/>
    <property type="match status" value="1"/>
</dbReference>
<evidence type="ECO:0000313" key="5">
    <source>
        <dbReference type="EMBL" id="GIM78189.1"/>
    </source>
</evidence>
<dbReference type="EMBL" id="BOQL01000072">
    <property type="protein sequence ID" value="GIM78189.1"/>
    <property type="molecule type" value="Genomic_DNA"/>
</dbReference>
<dbReference type="PANTHER" id="PTHR33204:SF37">
    <property type="entry name" value="HTH-TYPE TRANSCRIPTIONAL REGULATOR YODB"/>
    <property type="match status" value="1"/>
</dbReference>
<accession>A0A919VTD4</accession>
<dbReference type="InterPro" id="IPR036390">
    <property type="entry name" value="WH_DNA-bd_sf"/>
</dbReference>
<dbReference type="AlphaFoldDB" id="A0A919VTD4"/>
<dbReference type="Proteomes" id="UP000681340">
    <property type="component" value="Unassembled WGS sequence"/>
</dbReference>
<sequence>MIVMSSALPPPLFAESGPAAAGGACETLSEPLSQVMTLLGKRWTGVVWSTLMQGPVYFSDLKRGIPGINDRILNERLVELVDLGLATRTVVDDRPIRVRYELTEHGAAIRPALAELTRWAQDHLQKATSTGR</sequence>
<keyword evidence="6" id="KW-1185">Reference proteome</keyword>
<evidence type="ECO:0000313" key="6">
    <source>
        <dbReference type="Proteomes" id="UP000681340"/>
    </source>
</evidence>
<evidence type="ECO:0000256" key="1">
    <source>
        <dbReference type="ARBA" id="ARBA00023015"/>
    </source>
</evidence>
<keyword evidence="1" id="KW-0805">Transcription regulation</keyword>
<name>A0A919VTD4_9ACTN</name>